<comment type="caution">
    <text evidence="1">The sequence shown here is derived from an EMBL/GenBank/DDBJ whole genome shotgun (WGS) entry which is preliminary data.</text>
</comment>
<organism evidence="1 2">
    <name type="scientific">Geothermobacter ehrlichii</name>
    <dbReference type="NCBI Taxonomy" id="213224"/>
    <lineage>
        <taxon>Bacteria</taxon>
        <taxon>Pseudomonadati</taxon>
        <taxon>Thermodesulfobacteriota</taxon>
        <taxon>Desulfuromonadia</taxon>
        <taxon>Desulfuromonadales</taxon>
        <taxon>Geothermobacteraceae</taxon>
        <taxon>Geothermobacter</taxon>
    </lineage>
</organism>
<dbReference type="AlphaFoldDB" id="A0A5D3WG48"/>
<evidence type="ECO:0008006" key="3">
    <source>
        <dbReference type="Google" id="ProtNLM"/>
    </source>
</evidence>
<evidence type="ECO:0000313" key="1">
    <source>
        <dbReference type="EMBL" id="TYO95464.1"/>
    </source>
</evidence>
<name>A0A5D3WG48_9BACT</name>
<protein>
    <recommendedName>
        <fullName evidence="3">SCP-2 sterol transfer family protein</fullName>
    </recommendedName>
</protein>
<gene>
    <name evidence="1" type="ORF">EDC39_11941</name>
</gene>
<dbReference type="EMBL" id="VNIB01000019">
    <property type="protein sequence ID" value="TYO95464.1"/>
    <property type="molecule type" value="Genomic_DNA"/>
</dbReference>
<accession>A0A5D3WG48</accession>
<keyword evidence="2" id="KW-1185">Reference proteome</keyword>
<sequence>MIDALFSDMERLCGAGKVDKETSFYFSVDEVKKTVFLSPEGCRVVDGKATETADCVCKTSAAFLDRIWNQGYRPGVKDFLAGEIKSNNPAALQTLLAACGKA</sequence>
<dbReference type="Proteomes" id="UP000324159">
    <property type="component" value="Unassembled WGS sequence"/>
</dbReference>
<proteinExistence type="predicted"/>
<dbReference type="RefSeq" id="WP_148897152.1">
    <property type="nucleotide sequence ID" value="NZ_VNIB01000019.1"/>
</dbReference>
<reference evidence="1 2" key="1">
    <citation type="submission" date="2019-07" db="EMBL/GenBank/DDBJ databases">
        <title>Genomic Encyclopedia of Type Strains, Phase IV (KMG-IV): sequencing the most valuable type-strain genomes for metagenomic binning, comparative biology and taxonomic classification.</title>
        <authorList>
            <person name="Goeker M."/>
        </authorList>
    </citation>
    <scope>NUCLEOTIDE SEQUENCE [LARGE SCALE GENOMIC DNA]</scope>
    <source>
        <strain evidence="1 2">SS015</strain>
    </source>
</reference>
<dbReference type="OrthoDB" id="5402176at2"/>
<evidence type="ECO:0000313" key="2">
    <source>
        <dbReference type="Proteomes" id="UP000324159"/>
    </source>
</evidence>